<dbReference type="PANTHER" id="PTHR24104">
    <property type="entry name" value="E3 UBIQUITIN-PROTEIN LIGASE NHLRC1-RELATED"/>
    <property type="match status" value="1"/>
</dbReference>
<dbReference type="Gene3D" id="2.120.10.30">
    <property type="entry name" value="TolB, C-terminal domain"/>
    <property type="match status" value="1"/>
</dbReference>
<keyword evidence="2" id="KW-1185">Reference proteome</keyword>
<organism evidence="1 2">
    <name type="scientific">Porites evermanni</name>
    <dbReference type="NCBI Taxonomy" id="104178"/>
    <lineage>
        <taxon>Eukaryota</taxon>
        <taxon>Metazoa</taxon>
        <taxon>Cnidaria</taxon>
        <taxon>Anthozoa</taxon>
        <taxon>Hexacorallia</taxon>
        <taxon>Scleractinia</taxon>
        <taxon>Fungiina</taxon>
        <taxon>Poritidae</taxon>
        <taxon>Porites</taxon>
    </lineage>
</organism>
<reference evidence="1 2" key="1">
    <citation type="submission" date="2022-05" db="EMBL/GenBank/DDBJ databases">
        <authorList>
            <consortium name="Genoscope - CEA"/>
            <person name="William W."/>
        </authorList>
    </citation>
    <scope>NUCLEOTIDE SEQUENCE [LARGE SCALE GENOMIC DNA]</scope>
</reference>
<protein>
    <submittedName>
        <fullName evidence="1">Uncharacterized protein</fullName>
    </submittedName>
</protein>
<evidence type="ECO:0000313" key="2">
    <source>
        <dbReference type="Proteomes" id="UP001159427"/>
    </source>
</evidence>
<dbReference type="InterPro" id="IPR050952">
    <property type="entry name" value="TRIM-NHL_E3_ligases"/>
</dbReference>
<dbReference type="EMBL" id="CALNXI010000437">
    <property type="protein sequence ID" value="CAH3027109.1"/>
    <property type="molecule type" value="Genomic_DNA"/>
</dbReference>
<gene>
    <name evidence="1" type="ORF">PEVE_00030748</name>
</gene>
<proteinExistence type="predicted"/>
<comment type="caution">
    <text evidence="1">The sequence shown here is derived from an EMBL/GenBank/DDBJ whole genome shotgun (WGS) entry which is preliminary data.</text>
</comment>
<dbReference type="Proteomes" id="UP001159427">
    <property type="component" value="Unassembled WGS sequence"/>
</dbReference>
<name>A0ABN8MGT9_9CNID</name>
<sequence length="558" mass="62401">MDSVALIDSSVKLFVNRDPMEKKQMRETDLHRDLLDVKAKLEALANSTLLSSSTFYREGIRRLLKLKKNSNEGDRESADRQTEVRSTTMYQVCKDLRLHCLDDSDKRALAAAKDDFKQARIKAVEAFSNEGLEILDRIQAMVIRVASTMLENVDHPEDALNVCIGCLEDLHGLKYVRETFNQVVYKGLNKVSFKRGVQRQVIASVCRINHFIRNAALAIAKEGELLVFPLIEVENEKIDPLSDSRVAKEVPHVSLTPSTLNEEDKKNKPSIPQGIAVNSQGHCMVGDEWDLTVKEYDANGLFVRKLSLTHWQKDSVASIVDVATDTKDNVYVLFELGENSTTAHFKIFVFDKGSSHTRRDILLKEKTAEVSRMSINNNNEIFILAKSSSGIAVDVYDSSDGHFKTSFGEKILNSGAEDICATNDGRVIVLDKDDKWALSAHMFRSDGHYIDDLLKSAEKKRKRVSIVTKHELRSSIACHQVSNNLVIALPSQPCDKGKEWNPVRILRYDMSDGGLLPSIFLHDVKGFVSIRGVAVTLQGRIAVGLLDKDGGDSKIFVV</sequence>
<accession>A0ABN8MGT9</accession>
<evidence type="ECO:0000313" key="1">
    <source>
        <dbReference type="EMBL" id="CAH3027109.1"/>
    </source>
</evidence>
<dbReference type="PANTHER" id="PTHR24104:SF25">
    <property type="entry name" value="PROTEIN LIN-41"/>
    <property type="match status" value="1"/>
</dbReference>
<dbReference type="InterPro" id="IPR011042">
    <property type="entry name" value="6-blade_b-propeller_TolB-like"/>
</dbReference>
<dbReference type="SUPFAM" id="SSF63829">
    <property type="entry name" value="Calcium-dependent phosphotriesterase"/>
    <property type="match status" value="1"/>
</dbReference>